<comment type="caution">
    <text evidence="3">The sequence shown here is derived from an EMBL/GenBank/DDBJ whole genome shotgun (WGS) entry which is preliminary data.</text>
</comment>
<dbReference type="GO" id="GO:0003700">
    <property type="term" value="F:DNA-binding transcription factor activity"/>
    <property type="evidence" value="ECO:0007669"/>
    <property type="project" value="TreeGrafter"/>
</dbReference>
<dbReference type="PANTHER" id="PTHR30055">
    <property type="entry name" value="HTH-TYPE TRANSCRIPTIONAL REGULATOR RUTR"/>
    <property type="match status" value="1"/>
</dbReference>
<dbReference type="SUPFAM" id="SSF48498">
    <property type="entry name" value="Tetracyclin repressor-like, C-terminal domain"/>
    <property type="match status" value="1"/>
</dbReference>
<dbReference type="InterPro" id="IPR036271">
    <property type="entry name" value="Tet_transcr_reg_TetR-rel_C_sf"/>
</dbReference>
<dbReference type="GO" id="GO:0000976">
    <property type="term" value="F:transcription cis-regulatory region binding"/>
    <property type="evidence" value="ECO:0007669"/>
    <property type="project" value="TreeGrafter"/>
</dbReference>
<dbReference type="InterPro" id="IPR023772">
    <property type="entry name" value="DNA-bd_HTH_TetR-type_CS"/>
</dbReference>
<gene>
    <name evidence="3" type="ORF">SDC9_88547</name>
</gene>
<accession>A0A644ZMD7</accession>
<dbReference type="PROSITE" id="PS50977">
    <property type="entry name" value="HTH_TETR_2"/>
    <property type="match status" value="1"/>
</dbReference>
<dbReference type="Gene3D" id="1.10.357.10">
    <property type="entry name" value="Tetracycline Repressor, domain 2"/>
    <property type="match status" value="1"/>
</dbReference>
<dbReference type="EMBL" id="VSSQ01009526">
    <property type="protein sequence ID" value="MPM41887.1"/>
    <property type="molecule type" value="Genomic_DNA"/>
</dbReference>
<dbReference type="InterPro" id="IPR050109">
    <property type="entry name" value="HTH-type_TetR-like_transc_reg"/>
</dbReference>
<feature type="domain" description="HTH tetR-type" evidence="2">
    <location>
        <begin position="12"/>
        <end position="72"/>
    </location>
</feature>
<dbReference type="InterPro" id="IPR009057">
    <property type="entry name" value="Homeodomain-like_sf"/>
</dbReference>
<dbReference type="AlphaFoldDB" id="A0A644ZMD7"/>
<name>A0A644ZMD7_9ZZZZ</name>
<reference evidence="3" key="1">
    <citation type="submission" date="2019-08" db="EMBL/GenBank/DDBJ databases">
        <authorList>
            <person name="Kucharzyk K."/>
            <person name="Murdoch R.W."/>
            <person name="Higgins S."/>
            <person name="Loffler F."/>
        </authorList>
    </citation>
    <scope>NUCLEOTIDE SEQUENCE</scope>
</reference>
<dbReference type="Pfam" id="PF00440">
    <property type="entry name" value="TetR_N"/>
    <property type="match status" value="1"/>
</dbReference>
<organism evidence="3">
    <name type="scientific">bioreactor metagenome</name>
    <dbReference type="NCBI Taxonomy" id="1076179"/>
    <lineage>
        <taxon>unclassified sequences</taxon>
        <taxon>metagenomes</taxon>
        <taxon>ecological metagenomes</taxon>
    </lineage>
</organism>
<sequence length="222" mass="25353">MNEIFTFSPKGQKRKQQLFETALSVFSEYGYRKTSMEDIALRMLVAVGTLYRYVQDKQDLYIQCVAYAFEQWQSHALEQAQAQSDPLASFKALCMSAFSYMQKETRLRRILASDPSLFPVLDGIDPFARINEKSVQLLAGVIQKAVDAKVFCIDDVQLAAQILFSLYRFSIERAYVEESGSEQRRFMQSLDLVLNGLLARQSDKEDCTHGREADVSRQIVEG</sequence>
<evidence type="ECO:0000256" key="1">
    <source>
        <dbReference type="ARBA" id="ARBA00023125"/>
    </source>
</evidence>
<evidence type="ECO:0000313" key="3">
    <source>
        <dbReference type="EMBL" id="MPM41887.1"/>
    </source>
</evidence>
<dbReference type="PANTHER" id="PTHR30055:SF226">
    <property type="entry name" value="HTH-TYPE TRANSCRIPTIONAL REGULATOR PKSA"/>
    <property type="match status" value="1"/>
</dbReference>
<protein>
    <recommendedName>
        <fullName evidence="2">HTH tetR-type domain-containing protein</fullName>
    </recommendedName>
</protein>
<dbReference type="Gene3D" id="1.10.10.60">
    <property type="entry name" value="Homeodomain-like"/>
    <property type="match status" value="1"/>
</dbReference>
<dbReference type="SUPFAM" id="SSF46689">
    <property type="entry name" value="Homeodomain-like"/>
    <property type="match status" value="1"/>
</dbReference>
<dbReference type="InterPro" id="IPR001647">
    <property type="entry name" value="HTH_TetR"/>
</dbReference>
<dbReference type="PROSITE" id="PS01081">
    <property type="entry name" value="HTH_TETR_1"/>
    <property type="match status" value="1"/>
</dbReference>
<proteinExistence type="predicted"/>
<evidence type="ECO:0000259" key="2">
    <source>
        <dbReference type="PROSITE" id="PS50977"/>
    </source>
</evidence>
<keyword evidence="1" id="KW-0238">DNA-binding</keyword>